<evidence type="ECO:0000313" key="1">
    <source>
        <dbReference type="EMBL" id="JAG82348.1"/>
    </source>
</evidence>
<reference evidence="1" key="1">
    <citation type="submission" date="2015-01" db="EMBL/GenBank/DDBJ databases">
        <title>Transcriptome Assembly of Fopius arisanus.</title>
        <authorList>
            <person name="Geib S."/>
        </authorList>
    </citation>
    <scope>NUCLEOTIDE SEQUENCE</scope>
</reference>
<proteinExistence type="predicted"/>
<sequence>RKARERGTHSLIHNFRCSIFSIQANVSSRFVKFLLICNFKDKQLSGAVQRTVTTLKQYQHREVRLFNDIAKFELSLNLLRDSNQGLTEAIAQKTVSNDETKNHIDIRENQNDNERKNTREDLQKKAAFYARLMIESQSEYSSIKLENDTNFYEKQLAVISSEVNKLIREIGALEKSATFSSSQEFAYVFDLNKLMKDEEEPMIREMRSKDNVQFMLTREIKQTKHEISYL</sequence>
<feature type="non-terminal residue" evidence="1">
    <location>
        <position position="1"/>
    </location>
</feature>
<name>A0A0C9RXF4_9HYME</name>
<dbReference type="AlphaFoldDB" id="A0A0C9RXF4"/>
<dbReference type="EMBL" id="GBYB01012581">
    <property type="protein sequence ID" value="JAG82348.1"/>
    <property type="molecule type" value="Transcribed_RNA"/>
</dbReference>
<protein>
    <submittedName>
        <fullName evidence="1">CROCC_1 protein</fullName>
    </submittedName>
</protein>
<gene>
    <name evidence="1" type="primary">CROCC_1</name>
    <name evidence="1" type="ORF">g.13267</name>
</gene>
<organism evidence="1">
    <name type="scientific">Fopius arisanus</name>
    <dbReference type="NCBI Taxonomy" id="64838"/>
    <lineage>
        <taxon>Eukaryota</taxon>
        <taxon>Metazoa</taxon>
        <taxon>Ecdysozoa</taxon>
        <taxon>Arthropoda</taxon>
        <taxon>Hexapoda</taxon>
        <taxon>Insecta</taxon>
        <taxon>Pterygota</taxon>
        <taxon>Neoptera</taxon>
        <taxon>Endopterygota</taxon>
        <taxon>Hymenoptera</taxon>
        <taxon>Apocrita</taxon>
        <taxon>Ichneumonoidea</taxon>
        <taxon>Braconidae</taxon>
        <taxon>Opiinae</taxon>
        <taxon>Fopius</taxon>
    </lineage>
</organism>
<accession>A0A0C9RXF4</accession>